<keyword evidence="4" id="KW-0597">Phosphoprotein</keyword>
<keyword evidence="11" id="KW-0472">Membrane</keyword>
<keyword evidence="11" id="KW-1133">Transmembrane helix</keyword>
<dbReference type="GO" id="GO:0007234">
    <property type="term" value="P:osmosensory signaling via phosphorelay pathway"/>
    <property type="evidence" value="ECO:0007669"/>
    <property type="project" value="TreeGrafter"/>
</dbReference>
<dbReference type="PRINTS" id="PR00344">
    <property type="entry name" value="BCTRLSENSOR"/>
</dbReference>
<dbReference type="SUPFAM" id="SSF55874">
    <property type="entry name" value="ATPase domain of HSP90 chaperone/DNA topoisomerase II/histidine kinase"/>
    <property type="match status" value="1"/>
</dbReference>
<dbReference type="RefSeq" id="WP_091239785.1">
    <property type="nucleotide sequence ID" value="NZ_FNIR01000002.1"/>
</dbReference>
<dbReference type="GO" id="GO:0005524">
    <property type="term" value="F:ATP binding"/>
    <property type="evidence" value="ECO:0007669"/>
    <property type="project" value="UniProtKB-KW"/>
</dbReference>
<dbReference type="STRING" id="1052260.SAMN05660199_00689"/>
<dbReference type="InterPro" id="IPR003594">
    <property type="entry name" value="HATPase_dom"/>
</dbReference>
<keyword evidence="9" id="KW-0902">Two-component regulatory system</keyword>
<feature type="domain" description="Histidine kinase" evidence="12">
    <location>
        <begin position="90"/>
        <end position="304"/>
    </location>
</feature>
<keyword evidence="11" id="KW-0812">Transmembrane</keyword>
<dbReference type="AlphaFoldDB" id="A0A1H0E9R5"/>
<dbReference type="SMART" id="SM00387">
    <property type="entry name" value="HATPase_c"/>
    <property type="match status" value="1"/>
</dbReference>
<reference evidence="14" key="1">
    <citation type="submission" date="2016-10" db="EMBL/GenBank/DDBJ databases">
        <authorList>
            <person name="Varghese N."/>
            <person name="Submissions S."/>
        </authorList>
    </citation>
    <scope>NUCLEOTIDE SEQUENCE [LARGE SCALE GENOMIC DNA]</scope>
    <source>
        <strain evidence="14">DSM 45843</strain>
    </source>
</reference>
<dbReference type="EC" id="2.7.13.3" evidence="3"/>
<keyword evidence="8" id="KW-0067">ATP-binding</keyword>
<organism evidence="13 14">
    <name type="scientific">Klenkia soli</name>
    <dbReference type="NCBI Taxonomy" id="1052260"/>
    <lineage>
        <taxon>Bacteria</taxon>
        <taxon>Bacillati</taxon>
        <taxon>Actinomycetota</taxon>
        <taxon>Actinomycetes</taxon>
        <taxon>Geodermatophilales</taxon>
        <taxon>Geodermatophilaceae</taxon>
        <taxon>Klenkia</taxon>
    </lineage>
</organism>
<dbReference type="PANTHER" id="PTHR42878:SF7">
    <property type="entry name" value="SENSOR HISTIDINE KINASE GLRK"/>
    <property type="match status" value="1"/>
</dbReference>
<accession>A0A1H0E9R5</accession>
<evidence type="ECO:0000256" key="8">
    <source>
        <dbReference type="ARBA" id="ARBA00022840"/>
    </source>
</evidence>
<proteinExistence type="predicted"/>
<dbReference type="Gene3D" id="3.30.565.10">
    <property type="entry name" value="Histidine kinase-like ATPase, C-terminal domain"/>
    <property type="match status" value="1"/>
</dbReference>
<gene>
    <name evidence="13" type="ORF">SAMN05660199_00689</name>
</gene>
<dbReference type="InterPro" id="IPR004358">
    <property type="entry name" value="Sig_transdc_His_kin-like_C"/>
</dbReference>
<dbReference type="PROSITE" id="PS50109">
    <property type="entry name" value="HIS_KIN"/>
    <property type="match status" value="1"/>
</dbReference>
<dbReference type="Gene3D" id="1.10.287.130">
    <property type="match status" value="1"/>
</dbReference>
<evidence type="ECO:0000256" key="10">
    <source>
        <dbReference type="ARBA" id="ARBA00039401"/>
    </source>
</evidence>
<dbReference type="GO" id="GO:0000156">
    <property type="term" value="F:phosphorelay response regulator activity"/>
    <property type="evidence" value="ECO:0007669"/>
    <property type="project" value="TreeGrafter"/>
</dbReference>
<dbReference type="Pfam" id="PF00512">
    <property type="entry name" value="HisKA"/>
    <property type="match status" value="1"/>
</dbReference>
<evidence type="ECO:0000256" key="11">
    <source>
        <dbReference type="SAM" id="Phobius"/>
    </source>
</evidence>
<evidence type="ECO:0000259" key="12">
    <source>
        <dbReference type="PROSITE" id="PS50109"/>
    </source>
</evidence>
<sequence length="306" mass="32352">MRRVASWSLALLPLVAGVVLAVLGRSGRLPGDRLFLSALPGDWALAAGVAVTVVAVLGLLVAGGRDRRWRRRLAAVSASAAQDRRLLLSRLDHELKNPLTAMRAATANVAAGSDPSQAAAVGTIEEQVLRLSRLTTDLRKIADIESAHLDRRPVDLTDLIEEMVDVARDLPGAAERDLVLDLPRAPWPLPPVPGDADLLSLAVANLLDNALKYTPPGGRVEVRARESAGSVVVEVADTGQGIPPDELPQVWEEMYRSPSARSVPGSGLGLPLVRAVVERHGGRVHADSRVGAGTVVRVELPVQAAA</sequence>
<keyword evidence="6" id="KW-0547">Nucleotide-binding</keyword>
<dbReference type="GO" id="GO:0005886">
    <property type="term" value="C:plasma membrane"/>
    <property type="evidence" value="ECO:0007669"/>
    <property type="project" value="UniProtKB-SubCell"/>
</dbReference>
<dbReference type="CDD" id="cd00082">
    <property type="entry name" value="HisKA"/>
    <property type="match status" value="1"/>
</dbReference>
<evidence type="ECO:0000256" key="1">
    <source>
        <dbReference type="ARBA" id="ARBA00000085"/>
    </source>
</evidence>
<dbReference type="InterPro" id="IPR036097">
    <property type="entry name" value="HisK_dim/P_sf"/>
</dbReference>
<evidence type="ECO:0000313" key="13">
    <source>
        <dbReference type="EMBL" id="SDN79071.1"/>
    </source>
</evidence>
<dbReference type="InterPro" id="IPR050351">
    <property type="entry name" value="BphY/WalK/GraS-like"/>
</dbReference>
<feature type="transmembrane region" description="Helical" evidence="11">
    <location>
        <begin position="45"/>
        <end position="63"/>
    </location>
</feature>
<dbReference type="OrthoDB" id="3272969at2"/>
<dbReference type="GO" id="GO:0000155">
    <property type="term" value="F:phosphorelay sensor kinase activity"/>
    <property type="evidence" value="ECO:0007669"/>
    <property type="project" value="InterPro"/>
</dbReference>
<dbReference type="GO" id="GO:0030295">
    <property type="term" value="F:protein kinase activator activity"/>
    <property type="evidence" value="ECO:0007669"/>
    <property type="project" value="TreeGrafter"/>
</dbReference>
<comment type="catalytic activity">
    <reaction evidence="1">
        <text>ATP + protein L-histidine = ADP + protein N-phospho-L-histidine.</text>
        <dbReference type="EC" id="2.7.13.3"/>
    </reaction>
</comment>
<keyword evidence="5" id="KW-0808">Transferase</keyword>
<evidence type="ECO:0000256" key="2">
    <source>
        <dbReference type="ARBA" id="ARBA00004236"/>
    </source>
</evidence>
<dbReference type="InterPro" id="IPR003661">
    <property type="entry name" value="HisK_dim/P_dom"/>
</dbReference>
<name>A0A1H0E9R5_9ACTN</name>
<protein>
    <recommendedName>
        <fullName evidence="10">Sensor-like histidine kinase SenX3</fullName>
        <ecNumber evidence="3">2.7.13.3</ecNumber>
    </recommendedName>
</protein>
<evidence type="ECO:0000256" key="5">
    <source>
        <dbReference type="ARBA" id="ARBA00022679"/>
    </source>
</evidence>
<dbReference type="Proteomes" id="UP000199088">
    <property type="component" value="Unassembled WGS sequence"/>
</dbReference>
<dbReference type="SMART" id="SM00388">
    <property type="entry name" value="HisKA"/>
    <property type="match status" value="1"/>
</dbReference>
<dbReference type="SUPFAM" id="SSF47384">
    <property type="entry name" value="Homodimeric domain of signal transducing histidine kinase"/>
    <property type="match status" value="1"/>
</dbReference>
<evidence type="ECO:0000256" key="3">
    <source>
        <dbReference type="ARBA" id="ARBA00012438"/>
    </source>
</evidence>
<dbReference type="Pfam" id="PF02518">
    <property type="entry name" value="HATPase_c"/>
    <property type="match status" value="1"/>
</dbReference>
<evidence type="ECO:0000256" key="6">
    <source>
        <dbReference type="ARBA" id="ARBA00022741"/>
    </source>
</evidence>
<dbReference type="InterPro" id="IPR005467">
    <property type="entry name" value="His_kinase_dom"/>
</dbReference>
<evidence type="ECO:0000256" key="9">
    <source>
        <dbReference type="ARBA" id="ARBA00023012"/>
    </source>
</evidence>
<dbReference type="EMBL" id="FNIR01000002">
    <property type="protein sequence ID" value="SDN79071.1"/>
    <property type="molecule type" value="Genomic_DNA"/>
</dbReference>
<evidence type="ECO:0000256" key="4">
    <source>
        <dbReference type="ARBA" id="ARBA00022553"/>
    </source>
</evidence>
<keyword evidence="14" id="KW-1185">Reference proteome</keyword>
<evidence type="ECO:0000256" key="7">
    <source>
        <dbReference type="ARBA" id="ARBA00022777"/>
    </source>
</evidence>
<keyword evidence="7 13" id="KW-0418">Kinase</keyword>
<dbReference type="CDD" id="cd00075">
    <property type="entry name" value="HATPase"/>
    <property type="match status" value="1"/>
</dbReference>
<dbReference type="FunFam" id="3.30.565.10:FF:000006">
    <property type="entry name" value="Sensor histidine kinase WalK"/>
    <property type="match status" value="1"/>
</dbReference>
<evidence type="ECO:0000313" key="14">
    <source>
        <dbReference type="Proteomes" id="UP000199088"/>
    </source>
</evidence>
<dbReference type="InterPro" id="IPR036890">
    <property type="entry name" value="HATPase_C_sf"/>
</dbReference>
<dbReference type="PANTHER" id="PTHR42878">
    <property type="entry name" value="TWO-COMPONENT HISTIDINE KINASE"/>
    <property type="match status" value="1"/>
</dbReference>
<comment type="subcellular location">
    <subcellularLocation>
        <location evidence="2">Cell membrane</location>
    </subcellularLocation>
</comment>